<sequence length="81" mass="9154">MMTVTLLLTKHPKFTNDSRLLDSCECCGLWAVDCHPNHSGLTFFPSGTPERRRILHTTAKARYQGISKEGVGRYCSHHHNS</sequence>
<dbReference type="Proteomes" id="UP001055879">
    <property type="component" value="Linkage Group LG02"/>
</dbReference>
<dbReference type="EMBL" id="CM042048">
    <property type="protein sequence ID" value="KAI3757335.1"/>
    <property type="molecule type" value="Genomic_DNA"/>
</dbReference>
<evidence type="ECO:0000313" key="1">
    <source>
        <dbReference type="EMBL" id="KAI3757335.1"/>
    </source>
</evidence>
<organism evidence="1 2">
    <name type="scientific">Arctium lappa</name>
    <name type="common">Greater burdock</name>
    <name type="synonym">Lappa major</name>
    <dbReference type="NCBI Taxonomy" id="4217"/>
    <lineage>
        <taxon>Eukaryota</taxon>
        <taxon>Viridiplantae</taxon>
        <taxon>Streptophyta</taxon>
        <taxon>Embryophyta</taxon>
        <taxon>Tracheophyta</taxon>
        <taxon>Spermatophyta</taxon>
        <taxon>Magnoliopsida</taxon>
        <taxon>eudicotyledons</taxon>
        <taxon>Gunneridae</taxon>
        <taxon>Pentapetalae</taxon>
        <taxon>asterids</taxon>
        <taxon>campanulids</taxon>
        <taxon>Asterales</taxon>
        <taxon>Asteraceae</taxon>
        <taxon>Carduoideae</taxon>
        <taxon>Cardueae</taxon>
        <taxon>Arctiinae</taxon>
        <taxon>Arctium</taxon>
    </lineage>
</organism>
<protein>
    <submittedName>
        <fullName evidence="1">Uncharacterized protein</fullName>
    </submittedName>
</protein>
<reference evidence="2" key="1">
    <citation type="journal article" date="2022" name="Mol. Ecol. Resour.">
        <title>The genomes of chicory, endive, great burdock and yacon provide insights into Asteraceae palaeo-polyploidization history and plant inulin production.</title>
        <authorList>
            <person name="Fan W."/>
            <person name="Wang S."/>
            <person name="Wang H."/>
            <person name="Wang A."/>
            <person name="Jiang F."/>
            <person name="Liu H."/>
            <person name="Zhao H."/>
            <person name="Xu D."/>
            <person name="Zhang Y."/>
        </authorList>
    </citation>
    <scope>NUCLEOTIDE SEQUENCE [LARGE SCALE GENOMIC DNA]</scope>
    <source>
        <strain evidence="2">cv. Niubang</strain>
    </source>
</reference>
<comment type="caution">
    <text evidence="1">The sequence shown here is derived from an EMBL/GenBank/DDBJ whole genome shotgun (WGS) entry which is preliminary data.</text>
</comment>
<accession>A0ACB9EEQ6</accession>
<name>A0ACB9EEQ6_ARCLA</name>
<keyword evidence="2" id="KW-1185">Reference proteome</keyword>
<evidence type="ECO:0000313" key="2">
    <source>
        <dbReference type="Proteomes" id="UP001055879"/>
    </source>
</evidence>
<gene>
    <name evidence="1" type="ORF">L6452_04871</name>
</gene>
<reference evidence="1 2" key="2">
    <citation type="journal article" date="2022" name="Mol. Ecol. Resour.">
        <title>The genomes of chicory, endive, great burdock and yacon provide insights into Asteraceae paleo-polyploidization history and plant inulin production.</title>
        <authorList>
            <person name="Fan W."/>
            <person name="Wang S."/>
            <person name="Wang H."/>
            <person name="Wang A."/>
            <person name="Jiang F."/>
            <person name="Liu H."/>
            <person name="Zhao H."/>
            <person name="Xu D."/>
            <person name="Zhang Y."/>
        </authorList>
    </citation>
    <scope>NUCLEOTIDE SEQUENCE [LARGE SCALE GENOMIC DNA]</scope>
    <source>
        <strain evidence="2">cv. Niubang</strain>
    </source>
</reference>
<proteinExistence type="predicted"/>